<name>A0ABU1IT60_9BACL</name>
<dbReference type="InterPro" id="IPR004358">
    <property type="entry name" value="Sig_transdc_His_kin-like_C"/>
</dbReference>
<dbReference type="InterPro" id="IPR005467">
    <property type="entry name" value="His_kinase_dom"/>
</dbReference>
<protein>
    <recommendedName>
        <fullName evidence="2">histidine kinase</fullName>
        <ecNumber evidence="2">2.7.13.3</ecNumber>
    </recommendedName>
</protein>
<dbReference type="Pfam" id="PF00072">
    <property type="entry name" value="Response_reg"/>
    <property type="match status" value="1"/>
</dbReference>
<dbReference type="InterPro" id="IPR001610">
    <property type="entry name" value="PAC"/>
</dbReference>
<dbReference type="CDD" id="cd00130">
    <property type="entry name" value="PAS"/>
    <property type="match status" value="1"/>
</dbReference>
<dbReference type="NCBIfam" id="TIGR00229">
    <property type="entry name" value="sensory_box"/>
    <property type="match status" value="1"/>
</dbReference>
<feature type="domain" description="Response regulatory" evidence="11">
    <location>
        <begin position="414"/>
        <end position="533"/>
    </location>
</feature>
<dbReference type="CDD" id="cd17546">
    <property type="entry name" value="REC_hyHK_CKI1_RcsC-like"/>
    <property type="match status" value="1"/>
</dbReference>
<dbReference type="SUPFAM" id="SSF55874">
    <property type="entry name" value="ATPase domain of HSP90 chaperone/DNA topoisomerase II/histidine kinase"/>
    <property type="match status" value="1"/>
</dbReference>
<dbReference type="SMART" id="SM00448">
    <property type="entry name" value="REC"/>
    <property type="match status" value="1"/>
</dbReference>
<evidence type="ECO:0000256" key="9">
    <source>
        <dbReference type="PROSITE-ProRule" id="PRU00169"/>
    </source>
</evidence>
<sequence>MNIDPKAPAIDWEYVVQNLKSSVTIADARKPDFPLVFVNGHFTDLTGYTREEAVGYNCRFLQGEDTSPETVQAFRDALAKQESVTLEILNYRKDGSPFWNEVNLDPIFDQNGECHYFVGIQFDITKRKEAELQVLQAKDEAESANVAKSRFLANISHEIRTPLNGIIGMTELILLNEVEEDLRDNMKIVQNSAETLLTLINDILDFSKAEAGKMNLESIEYNLHELMDMTIKAHRPLTLEKRIALNLHIDHSVPERVFGDPHRLKQVLNNLIGNAVKFTRHGSVDVSVTGFEDNGEELKLRFRVKDTGIGIAIKDQDKLFQSFSQVDDSQSREFGGTGLGLVISQQIVELMQGTITVDSEQGNGSSFEFTIPVRYPVMSDPRSDSSTLVKKLSETVALQPKVVDGPDKESARLSVLLADDDRISCLITSRMLNKLGYYVDTVDNGLEAIRCLEQDDSYDLVLMDIQMPVMDGLEATYAIRHSKTITNKDIPIIAVTANVFKDNQDHIIEAGMNGVMSKPVQMERLMELGQRLEKQKRL</sequence>
<evidence type="ECO:0000256" key="7">
    <source>
        <dbReference type="ARBA" id="ARBA00022840"/>
    </source>
</evidence>
<comment type="catalytic activity">
    <reaction evidence="1">
        <text>ATP + protein L-histidine = ADP + protein N-phospho-L-histidine.</text>
        <dbReference type="EC" id="2.7.13.3"/>
    </reaction>
</comment>
<evidence type="ECO:0000256" key="3">
    <source>
        <dbReference type="ARBA" id="ARBA00022553"/>
    </source>
</evidence>
<comment type="caution">
    <text evidence="14">The sequence shown here is derived from an EMBL/GenBank/DDBJ whole genome shotgun (WGS) entry which is preliminary data.</text>
</comment>
<dbReference type="InterPro" id="IPR036097">
    <property type="entry name" value="HisK_dim/P_sf"/>
</dbReference>
<evidence type="ECO:0000259" key="10">
    <source>
        <dbReference type="PROSITE" id="PS50109"/>
    </source>
</evidence>
<evidence type="ECO:0000256" key="4">
    <source>
        <dbReference type="ARBA" id="ARBA00022679"/>
    </source>
</evidence>
<dbReference type="Pfam" id="PF02518">
    <property type="entry name" value="HATPase_c"/>
    <property type="match status" value="1"/>
</dbReference>
<feature type="domain" description="PAS" evidence="12">
    <location>
        <begin position="15"/>
        <end position="81"/>
    </location>
</feature>
<dbReference type="Gene3D" id="3.30.565.10">
    <property type="entry name" value="Histidine kinase-like ATPase, C-terminal domain"/>
    <property type="match status" value="1"/>
</dbReference>
<organism evidence="14 15">
    <name type="scientific">Paenibacillus hunanensis</name>
    <dbReference type="NCBI Taxonomy" id="539262"/>
    <lineage>
        <taxon>Bacteria</taxon>
        <taxon>Bacillati</taxon>
        <taxon>Bacillota</taxon>
        <taxon>Bacilli</taxon>
        <taxon>Bacillales</taxon>
        <taxon>Paenibacillaceae</taxon>
        <taxon>Paenibacillus</taxon>
    </lineage>
</organism>
<dbReference type="Gene3D" id="1.10.287.130">
    <property type="match status" value="1"/>
</dbReference>
<evidence type="ECO:0000256" key="1">
    <source>
        <dbReference type="ARBA" id="ARBA00000085"/>
    </source>
</evidence>
<dbReference type="Pfam" id="PF00512">
    <property type="entry name" value="HisKA"/>
    <property type="match status" value="1"/>
</dbReference>
<dbReference type="Gene3D" id="3.40.50.2300">
    <property type="match status" value="1"/>
</dbReference>
<dbReference type="InterPro" id="IPR003594">
    <property type="entry name" value="HATPase_dom"/>
</dbReference>
<evidence type="ECO:0000256" key="6">
    <source>
        <dbReference type="ARBA" id="ARBA00022777"/>
    </source>
</evidence>
<dbReference type="InterPro" id="IPR011006">
    <property type="entry name" value="CheY-like_superfamily"/>
</dbReference>
<keyword evidence="5" id="KW-0547">Nucleotide-binding</keyword>
<feature type="modified residue" description="4-aspartylphosphate" evidence="9">
    <location>
        <position position="464"/>
    </location>
</feature>
<dbReference type="SMART" id="SM00086">
    <property type="entry name" value="PAC"/>
    <property type="match status" value="1"/>
</dbReference>
<evidence type="ECO:0000256" key="2">
    <source>
        <dbReference type="ARBA" id="ARBA00012438"/>
    </source>
</evidence>
<keyword evidence="15" id="KW-1185">Reference proteome</keyword>
<feature type="domain" description="PAC" evidence="13">
    <location>
        <begin position="82"/>
        <end position="136"/>
    </location>
</feature>
<keyword evidence="6" id="KW-0418">Kinase</keyword>
<evidence type="ECO:0000256" key="8">
    <source>
        <dbReference type="ARBA" id="ARBA00023012"/>
    </source>
</evidence>
<dbReference type="PROSITE" id="PS50112">
    <property type="entry name" value="PAS"/>
    <property type="match status" value="1"/>
</dbReference>
<proteinExistence type="predicted"/>
<dbReference type="SMART" id="SM00388">
    <property type="entry name" value="HisKA"/>
    <property type="match status" value="1"/>
</dbReference>
<dbReference type="InterPro" id="IPR000014">
    <property type="entry name" value="PAS"/>
</dbReference>
<keyword evidence="8" id="KW-0902">Two-component regulatory system</keyword>
<accession>A0ABU1IT60</accession>
<evidence type="ECO:0000313" key="14">
    <source>
        <dbReference type="EMBL" id="MDR6242439.1"/>
    </source>
</evidence>
<feature type="domain" description="Histidine kinase" evidence="10">
    <location>
        <begin position="154"/>
        <end position="375"/>
    </location>
</feature>
<dbReference type="CDD" id="cd16922">
    <property type="entry name" value="HATPase_EvgS-ArcB-TorS-like"/>
    <property type="match status" value="1"/>
</dbReference>
<dbReference type="InterPro" id="IPR001789">
    <property type="entry name" value="Sig_transdc_resp-reg_receiver"/>
</dbReference>
<dbReference type="PROSITE" id="PS50110">
    <property type="entry name" value="RESPONSE_REGULATORY"/>
    <property type="match status" value="1"/>
</dbReference>
<reference evidence="14 15" key="1">
    <citation type="submission" date="2023-07" db="EMBL/GenBank/DDBJ databases">
        <title>Genomic Encyclopedia of Type Strains, Phase IV (KMG-IV): sequencing the most valuable type-strain genomes for metagenomic binning, comparative biology and taxonomic classification.</title>
        <authorList>
            <person name="Goeker M."/>
        </authorList>
    </citation>
    <scope>NUCLEOTIDE SEQUENCE [LARGE SCALE GENOMIC DNA]</scope>
    <source>
        <strain evidence="14 15">DSM 22170</strain>
    </source>
</reference>
<dbReference type="PANTHER" id="PTHR45339">
    <property type="entry name" value="HYBRID SIGNAL TRANSDUCTION HISTIDINE KINASE J"/>
    <property type="match status" value="1"/>
</dbReference>
<dbReference type="PRINTS" id="PR00344">
    <property type="entry name" value="BCTRLSENSOR"/>
</dbReference>
<keyword evidence="7" id="KW-0067">ATP-binding</keyword>
<dbReference type="InterPro" id="IPR003661">
    <property type="entry name" value="HisK_dim/P_dom"/>
</dbReference>
<evidence type="ECO:0000313" key="15">
    <source>
        <dbReference type="Proteomes" id="UP001185028"/>
    </source>
</evidence>
<dbReference type="Proteomes" id="UP001185028">
    <property type="component" value="Unassembled WGS sequence"/>
</dbReference>
<dbReference type="PANTHER" id="PTHR45339:SF1">
    <property type="entry name" value="HYBRID SIGNAL TRANSDUCTION HISTIDINE KINASE J"/>
    <property type="match status" value="1"/>
</dbReference>
<dbReference type="InterPro" id="IPR035965">
    <property type="entry name" value="PAS-like_dom_sf"/>
</dbReference>
<evidence type="ECO:0000256" key="5">
    <source>
        <dbReference type="ARBA" id="ARBA00022741"/>
    </source>
</evidence>
<dbReference type="CDD" id="cd00082">
    <property type="entry name" value="HisKA"/>
    <property type="match status" value="1"/>
</dbReference>
<evidence type="ECO:0000259" key="11">
    <source>
        <dbReference type="PROSITE" id="PS50110"/>
    </source>
</evidence>
<keyword evidence="3 9" id="KW-0597">Phosphoprotein</keyword>
<keyword evidence="4" id="KW-0808">Transferase</keyword>
<dbReference type="SUPFAM" id="SSF55785">
    <property type="entry name" value="PYP-like sensor domain (PAS domain)"/>
    <property type="match status" value="1"/>
</dbReference>
<dbReference type="EC" id="2.7.13.3" evidence="2"/>
<dbReference type="SUPFAM" id="SSF47384">
    <property type="entry name" value="Homodimeric domain of signal transducing histidine kinase"/>
    <property type="match status" value="1"/>
</dbReference>
<gene>
    <name evidence="14" type="ORF">JOC58_000323</name>
</gene>
<evidence type="ECO:0000259" key="13">
    <source>
        <dbReference type="PROSITE" id="PS50113"/>
    </source>
</evidence>
<dbReference type="PROSITE" id="PS50109">
    <property type="entry name" value="HIS_KIN"/>
    <property type="match status" value="1"/>
</dbReference>
<dbReference type="Pfam" id="PF13426">
    <property type="entry name" value="PAS_9"/>
    <property type="match status" value="1"/>
</dbReference>
<dbReference type="SMART" id="SM00387">
    <property type="entry name" value="HATPase_c"/>
    <property type="match status" value="1"/>
</dbReference>
<dbReference type="Gene3D" id="3.30.450.20">
    <property type="entry name" value="PAS domain"/>
    <property type="match status" value="1"/>
</dbReference>
<dbReference type="InterPro" id="IPR000700">
    <property type="entry name" value="PAS-assoc_C"/>
</dbReference>
<dbReference type="RefSeq" id="WP_188774897.1">
    <property type="nucleotide sequence ID" value="NZ_BMMB01000003.1"/>
</dbReference>
<dbReference type="SUPFAM" id="SSF52172">
    <property type="entry name" value="CheY-like"/>
    <property type="match status" value="1"/>
</dbReference>
<evidence type="ECO:0000259" key="12">
    <source>
        <dbReference type="PROSITE" id="PS50112"/>
    </source>
</evidence>
<dbReference type="PROSITE" id="PS50113">
    <property type="entry name" value="PAC"/>
    <property type="match status" value="1"/>
</dbReference>
<dbReference type="InterPro" id="IPR036890">
    <property type="entry name" value="HATPase_C_sf"/>
</dbReference>
<dbReference type="EMBL" id="JAVDQH010000001">
    <property type="protein sequence ID" value="MDR6242439.1"/>
    <property type="molecule type" value="Genomic_DNA"/>
</dbReference>